<accession>A0AAV7WDN6</accession>
<protein>
    <submittedName>
        <fullName evidence="1">Uncharacterized protein</fullName>
    </submittedName>
</protein>
<sequence>MSFSLHPTSLVPGVGLKETLPCLGSTDPTNVILEVGCGKPILAKDKRVWYVKAVIHEKICGFIEIFVRFMRPFDTVLCGSLDVSPQIQTPTCCTSLSHHGILVPVPCSLVRYFIFGKSVREPCWVRNHGARLLTNKRTRITASRNLRRACCRTSHLRRIATTRQQQKDMS</sequence>
<name>A0AAV7WDN6_PLEWA</name>
<evidence type="ECO:0000313" key="1">
    <source>
        <dbReference type="EMBL" id="KAJ1210722.1"/>
    </source>
</evidence>
<dbReference type="AlphaFoldDB" id="A0AAV7WDN6"/>
<organism evidence="1 2">
    <name type="scientific">Pleurodeles waltl</name>
    <name type="common">Iberian ribbed newt</name>
    <dbReference type="NCBI Taxonomy" id="8319"/>
    <lineage>
        <taxon>Eukaryota</taxon>
        <taxon>Metazoa</taxon>
        <taxon>Chordata</taxon>
        <taxon>Craniata</taxon>
        <taxon>Vertebrata</taxon>
        <taxon>Euteleostomi</taxon>
        <taxon>Amphibia</taxon>
        <taxon>Batrachia</taxon>
        <taxon>Caudata</taxon>
        <taxon>Salamandroidea</taxon>
        <taxon>Salamandridae</taxon>
        <taxon>Pleurodelinae</taxon>
        <taxon>Pleurodeles</taxon>
    </lineage>
</organism>
<reference evidence="1" key="1">
    <citation type="journal article" date="2022" name="bioRxiv">
        <title>Sequencing and chromosome-scale assembly of the giantPleurodeles waltlgenome.</title>
        <authorList>
            <person name="Brown T."/>
            <person name="Elewa A."/>
            <person name="Iarovenko S."/>
            <person name="Subramanian E."/>
            <person name="Araus A.J."/>
            <person name="Petzold A."/>
            <person name="Susuki M."/>
            <person name="Suzuki K.-i.T."/>
            <person name="Hayashi T."/>
            <person name="Toyoda A."/>
            <person name="Oliveira C."/>
            <person name="Osipova E."/>
            <person name="Leigh N.D."/>
            <person name="Simon A."/>
            <person name="Yun M.H."/>
        </authorList>
    </citation>
    <scope>NUCLEOTIDE SEQUENCE</scope>
    <source>
        <strain evidence="1">20211129_DDA</strain>
        <tissue evidence="1">Liver</tissue>
    </source>
</reference>
<evidence type="ECO:0000313" key="2">
    <source>
        <dbReference type="Proteomes" id="UP001066276"/>
    </source>
</evidence>
<proteinExistence type="predicted"/>
<gene>
    <name evidence="1" type="ORF">NDU88_006084</name>
</gene>
<comment type="caution">
    <text evidence="1">The sequence shown here is derived from an EMBL/GenBank/DDBJ whole genome shotgun (WGS) entry which is preliminary data.</text>
</comment>
<keyword evidence="2" id="KW-1185">Reference proteome</keyword>
<dbReference type="Proteomes" id="UP001066276">
    <property type="component" value="Chromosome 1_2"/>
</dbReference>
<dbReference type="EMBL" id="JANPWB010000002">
    <property type="protein sequence ID" value="KAJ1210722.1"/>
    <property type="molecule type" value="Genomic_DNA"/>
</dbReference>